<dbReference type="Proteomes" id="UP000285768">
    <property type="component" value="Chromosome"/>
</dbReference>
<keyword evidence="1" id="KW-0472">Membrane</keyword>
<reference evidence="2 3" key="1">
    <citation type="submission" date="2019-01" db="EMBL/GenBank/DDBJ databases">
        <title>Leucobacter muris sp. nov. isolated from the nose of a laboratory mouse.</title>
        <authorList>
            <person name="Benga L."/>
            <person name="Sproeer C."/>
            <person name="Schumann P."/>
            <person name="Verbarg S."/>
            <person name="Bunk B."/>
            <person name="Engelhardt E."/>
            <person name="Benten P.M."/>
            <person name="Sager M."/>
        </authorList>
    </citation>
    <scope>NUCLEOTIDE SEQUENCE [LARGE SCALE GENOMIC DNA]</scope>
    <source>
        <strain evidence="2 3">DSM 101948</strain>
    </source>
</reference>
<sequence>MSTPAPAPGPSRGDRAGLWAFVGAGAAITVATAVFAVMRIVELLSPDPTPVEVRFTGLPVEVPAGSGALPAELEAATIRVTDMPVASLAAGVAAPVITALVTATVSACLIALAISVLRGTIFSRRNTRLVSVAGIVGLVGYAASELCRTMLANGALAWATDRQVDNIVFGVAPAPYVLAAFVIALVSTVFVVGERLQRETEGLV</sequence>
<dbReference type="EMBL" id="CP035037">
    <property type="protein sequence ID" value="QAB17039.1"/>
    <property type="molecule type" value="Genomic_DNA"/>
</dbReference>
<keyword evidence="3" id="KW-1185">Reference proteome</keyword>
<feature type="transmembrane region" description="Helical" evidence="1">
    <location>
        <begin position="18"/>
        <end position="41"/>
    </location>
</feature>
<dbReference type="RefSeq" id="WP_128386307.1">
    <property type="nucleotide sequence ID" value="NZ_CP035037.1"/>
</dbReference>
<keyword evidence="1" id="KW-1133">Transmembrane helix</keyword>
<keyword evidence="1" id="KW-0812">Transmembrane</keyword>
<feature type="transmembrane region" description="Helical" evidence="1">
    <location>
        <begin position="171"/>
        <end position="192"/>
    </location>
</feature>
<gene>
    <name evidence="2" type="ORF">Leucomu_03110</name>
</gene>
<organism evidence="2 3">
    <name type="scientific">Leucobacter muris</name>
    <dbReference type="NCBI Taxonomy" id="1935379"/>
    <lineage>
        <taxon>Bacteria</taxon>
        <taxon>Bacillati</taxon>
        <taxon>Actinomycetota</taxon>
        <taxon>Actinomycetes</taxon>
        <taxon>Micrococcales</taxon>
        <taxon>Microbacteriaceae</taxon>
        <taxon>Leucobacter</taxon>
    </lineage>
</organism>
<protein>
    <submittedName>
        <fullName evidence="2">DUF2975 domain-containing protein</fullName>
    </submittedName>
</protein>
<evidence type="ECO:0000313" key="2">
    <source>
        <dbReference type="EMBL" id="QAB17039.1"/>
    </source>
</evidence>
<evidence type="ECO:0000313" key="3">
    <source>
        <dbReference type="Proteomes" id="UP000285768"/>
    </source>
</evidence>
<evidence type="ECO:0000256" key="1">
    <source>
        <dbReference type="SAM" id="Phobius"/>
    </source>
</evidence>
<name>A0ABX5QDA1_9MICO</name>
<feature type="transmembrane region" description="Helical" evidence="1">
    <location>
        <begin position="129"/>
        <end position="151"/>
    </location>
</feature>
<accession>A0ABX5QDA1</accession>
<feature type="transmembrane region" description="Helical" evidence="1">
    <location>
        <begin position="92"/>
        <end position="117"/>
    </location>
</feature>
<proteinExistence type="predicted"/>